<evidence type="ECO:0000313" key="1">
    <source>
        <dbReference type="EMBL" id="KAK7849054.1"/>
    </source>
</evidence>
<dbReference type="GO" id="GO:0000212">
    <property type="term" value="P:meiotic spindle organization"/>
    <property type="evidence" value="ECO:0007669"/>
    <property type="project" value="InterPro"/>
</dbReference>
<feature type="non-terminal residue" evidence="1">
    <location>
        <position position="1"/>
    </location>
</feature>
<accession>A0AAW0LC15</accession>
<dbReference type="InterPro" id="IPR037500">
    <property type="entry name" value="Msp1"/>
</dbReference>
<dbReference type="AlphaFoldDB" id="A0AAW0LC15"/>
<evidence type="ECO:0000313" key="2">
    <source>
        <dbReference type="Proteomes" id="UP000237347"/>
    </source>
</evidence>
<proteinExistence type="predicted"/>
<sequence>RNVRERRSTSIEDEHRSKRRVAKFALALSLLRSKLHQTSLLRRQISRLRRFRWKRKVPLLLSHLSLSTKISNPFCVIEPRSESKRFSDSEKISRKLKFQMHRSAICSRKVHRANLNADDEIEQLRASVDFLVELCDTVSNVEKSSFTNWAHQAVDFILASLKNLLSTGKNMELIEGIVSSLIMRLVRRMCSRLKLDDPFDDAFTNMHECMFTLIQIIEFLISDYLLMWSRDEGFDQMLFEEWVASVLHARKALELLESRNGLYVLYIDRVTGELSKQVSQSSSLQKLKPEILDNLFQ</sequence>
<keyword evidence="2" id="KW-1185">Reference proteome</keyword>
<gene>
    <name evidence="1" type="primary">MPS1</name>
    <name evidence="1" type="ORF">CFP56_003765</name>
</gene>
<dbReference type="GO" id="GO:0007140">
    <property type="term" value="P:male meiotic nuclear division"/>
    <property type="evidence" value="ECO:0007669"/>
    <property type="project" value="TreeGrafter"/>
</dbReference>
<comment type="caution">
    <text evidence="1">The sequence shown here is derived from an EMBL/GenBank/DDBJ whole genome shotgun (WGS) entry which is preliminary data.</text>
</comment>
<protein>
    <submittedName>
        <fullName evidence="1">Protein multipolar spindle 1</fullName>
    </submittedName>
</protein>
<dbReference type="GO" id="GO:0042138">
    <property type="term" value="P:meiotic DNA double-strand break formation"/>
    <property type="evidence" value="ECO:0007669"/>
    <property type="project" value="InterPro"/>
</dbReference>
<dbReference type="EMBL" id="PKMF04000118">
    <property type="protein sequence ID" value="KAK7849054.1"/>
    <property type="molecule type" value="Genomic_DNA"/>
</dbReference>
<dbReference type="Proteomes" id="UP000237347">
    <property type="component" value="Unassembled WGS sequence"/>
</dbReference>
<dbReference type="GO" id="GO:0007059">
    <property type="term" value="P:chromosome segregation"/>
    <property type="evidence" value="ECO:0007669"/>
    <property type="project" value="TreeGrafter"/>
</dbReference>
<dbReference type="PANTHER" id="PTHR35768">
    <property type="entry name" value="PROTEIN MULTIPOLAR SPINDLE 1"/>
    <property type="match status" value="1"/>
</dbReference>
<reference evidence="1 2" key="1">
    <citation type="journal article" date="2018" name="Sci. Data">
        <title>The draft genome sequence of cork oak.</title>
        <authorList>
            <person name="Ramos A.M."/>
            <person name="Usie A."/>
            <person name="Barbosa P."/>
            <person name="Barros P.M."/>
            <person name="Capote T."/>
            <person name="Chaves I."/>
            <person name="Simoes F."/>
            <person name="Abreu I."/>
            <person name="Carrasquinho I."/>
            <person name="Faro C."/>
            <person name="Guimaraes J.B."/>
            <person name="Mendonca D."/>
            <person name="Nobrega F."/>
            <person name="Rodrigues L."/>
            <person name="Saibo N.J.M."/>
            <person name="Varela M.C."/>
            <person name="Egas C."/>
            <person name="Matos J."/>
            <person name="Miguel C.M."/>
            <person name="Oliveira M.M."/>
            <person name="Ricardo C.P."/>
            <person name="Goncalves S."/>
        </authorList>
    </citation>
    <scope>NUCLEOTIDE SEQUENCE [LARGE SCALE GENOMIC DNA]</scope>
    <source>
        <strain evidence="2">cv. HL8</strain>
    </source>
</reference>
<organism evidence="1 2">
    <name type="scientific">Quercus suber</name>
    <name type="common">Cork oak</name>
    <dbReference type="NCBI Taxonomy" id="58331"/>
    <lineage>
        <taxon>Eukaryota</taxon>
        <taxon>Viridiplantae</taxon>
        <taxon>Streptophyta</taxon>
        <taxon>Embryophyta</taxon>
        <taxon>Tracheophyta</taxon>
        <taxon>Spermatophyta</taxon>
        <taxon>Magnoliopsida</taxon>
        <taxon>eudicotyledons</taxon>
        <taxon>Gunneridae</taxon>
        <taxon>Pentapetalae</taxon>
        <taxon>rosids</taxon>
        <taxon>fabids</taxon>
        <taxon>Fagales</taxon>
        <taxon>Fagaceae</taxon>
        <taxon>Quercus</taxon>
    </lineage>
</organism>
<dbReference type="PANTHER" id="PTHR35768:SF1">
    <property type="entry name" value="PROTEIN MULTIPOLAR SPINDLE 1"/>
    <property type="match status" value="1"/>
</dbReference>
<name>A0AAW0LC15_QUESU</name>